<evidence type="ECO:0000256" key="4">
    <source>
        <dbReference type="ARBA" id="ARBA00022989"/>
    </source>
</evidence>
<keyword evidence="2" id="KW-1003">Cell membrane</keyword>
<feature type="transmembrane region" description="Helical" evidence="6">
    <location>
        <begin position="300"/>
        <end position="317"/>
    </location>
</feature>
<evidence type="ECO:0000256" key="5">
    <source>
        <dbReference type="ARBA" id="ARBA00023136"/>
    </source>
</evidence>
<evidence type="ECO:0000256" key="1">
    <source>
        <dbReference type="ARBA" id="ARBA00004651"/>
    </source>
</evidence>
<keyword evidence="8" id="KW-1185">Reference proteome</keyword>
<dbReference type="PANTHER" id="PTHR39087:SF2">
    <property type="entry name" value="UPF0104 MEMBRANE PROTEIN MJ1595"/>
    <property type="match status" value="1"/>
</dbReference>
<sequence>MPNSDAMPGPDTRSGGSPWSALWRRARRWAFPLLGLVVLGLLLSHAYKVDWGGAWEALGRYSPGLLLATLALCTASHALYGCYDLLGRLHTRHRISRWRTWAIAVTSYAFNLNLGALVGGVAMRARLYARAGLDDATVAQIVGMSLSTNWLGYGLVAGCVFASGVVKLPAHAHLGEGAFRALGVLMLLLAVAYVVACSKAQGKQWQVRGRRLQLPSPRLAMVQLGLSSANWALMASAMYVLLGGRVPYPVTLGVLLAASIAGVVTPIPAGLGVLEAVYLALLSGSVRQGVLMGALLAYRALYYLVPLGGGLALYLVLERYAGAHPPPPAEGAEALSPPRPR</sequence>
<comment type="caution">
    <text evidence="7">The sequence shown here is derived from an EMBL/GenBank/DDBJ whole genome shotgun (WGS) entry which is preliminary data.</text>
</comment>
<dbReference type="InterPro" id="IPR022791">
    <property type="entry name" value="L-PG_synthase/AglD"/>
</dbReference>
<evidence type="ECO:0000256" key="3">
    <source>
        <dbReference type="ARBA" id="ARBA00022692"/>
    </source>
</evidence>
<dbReference type="PANTHER" id="PTHR39087">
    <property type="entry name" value="UPF0104 MEMBRANE PROTEIN MJ1595"/>
    <property type="match status" value="1"/>
</dbReference>
<dbReference type="EMBL" id="JAVDRF010000013">
    <property type="protein sequence ID" value="MDR6539003.1"/>
    <property type="molecule type" value="Genomic_DNA"/>
</dbReference>
<name>A0ABU1NKK2_9BURK</name>
<evidence type="ECO:0000256" key="2">
    <source>
        <dbReference type="ARBA" id="ARBA00022475"/>
    </source>
</evidence>
<feature type="transmembrane region" description="Helical" evidence="6">
    <location>
        <begin position="150"/>
        <end position="170"/>
    </location>
</feature>
<dbReference type="Proteomes" id="UP001184230">
    <property type="component" value="Unassembled WGS sequence"/>
</dbReference>
<keyword evidence="5 6" id="KW-0472">Membrane</keyword>
<feature type="transmembrane region" description="Helical" evidence="6">
    <location>
        <begin position="182"/>
        <end position="201"/>
    </location>
</feature>
<reference evidence="7 8" key="1">
    <citation type="submission" date="2023-07" db="EMBL/GenBank/DDBJ databases">
        <title>Sorghum-associated microbial communities from plants grown in Nebraska, USA.</title>
        <authorList>
            <person name="Schachtman D."/>
        </authorList>
    </citation>
    <scope>NUCLEOTIDE SEQUENCE [LARGE SCALE GENOMIC DNA]</scope>
    <source>
        <strain evidence="7 8">DS1781</strain>
    </source>
</reference>
<feature type="transmembrane region" description="Helical" evidence="6">
    <location>
        <begin position="254"/>
        <end position="280"/>
    </location>
</feature>
<dbReference type="Pfam" id="PF03706">
    <property type="entry name" value="LPG_synthase_TM"/>
    <property type="match status" value="1"/>
</dbReference>
<feature type="transmembrane region" description="Helical" evidence="6">
    <location>
        <begin position="98"/>
        <end position="123"/>
    </location>
</feature>
<evidence type="ECO:0000313" key="8">
    <source>
        <dbReference type="Proteomes" id="UP001184230"/>
    </source>
</evidence>
<proteinExistence type="predicted"/>
<keyword evidence="3 6" id="KW-0812">Transmembrane</keyword>
<gene>
    <name evidence="7" type="ORF">J2739_004798</name>
</gene>
<feature type="transmembrane region" description="Helical" evidence="6">
    <location>
        <begin position="29"/>
        <end position="47"/>
    </location>
</feature>
<accession>A0ABU1NKK2</accession>
<organism evidence="7 8">
    <name type="scientific">Variovorax soli</name>
    <dbReference type="NCBI Taxonomy" id="376815"/>
    <lineage>
        <taxon>Bacteria</taxon>
        <taxon>Pseudomonadati</taxon>
        <taxon>Pseudomonadota</taxon>
        <taxon>Betaproteobacteria</taxon>
        <taxon>Burkholderiales</taxon>
        <taxon>Comamonadaceae</taxon>
        <taxon>Variovorax</taxon>
    </lineage>
</organism>
<dbReference type="RefSeq" id="WP_309906330.1">
    <property type="nucleotide sequence ID" value="NZ_JAVDRF010000013.1"/>
</dbReference>
<evidence type="ECO:0000313" key="7">
    <source>
        <dbReference type="EMBL" id="MDR6539003.1"/>
    </source>
</evidence>
<feature type="transmembrane region" description="Helical" evidence="6">
    <location>
        <begin position="67"/>
        <end position="86"/>
    </location>
</feature>
<feature type="transmembrane region" description="Helical" evidence="6">
    <location>
        <begin position="221"/>
        <end position="242"/>
    </location>
</feature>
<protein>
    <submittedName>
        <fullName evidence="7">Uncharacterized membrane protein YbhN (UPF0104 family)</fullName>
    </submittedName>
</protein>
<evidence type="ECO:0000256" key="6">
    <source>
        <dbReference type="SAM" id="Phobius"/>
    </source>
</evidence>
<comment type="subcellular location">
    <subcellularLocation>
        <location evidence="1">Cell membrane</location>
        <topology evidence="1">Multi-pass membrane protein</topology>
    </subcellularLocation>
</comment>
<keyword evidence="4 6" id="KW-1133">Transmembrane helix</keyword>